<gene>
    <name evidence="2" type="ORF">FCL42_20265</name>
</gene>
<proteinExistence type="predicted"/>
<dbReference type="RefSeq" id="WP_136865255.1">
    <property type="nucleotide sequence ID" value="NZ_SWCJ01000025.1"/>
</dbReference>
<dbReference type="InterPro" id="IPR003965">
    <property type="entry name" value="Fatty_acid_synthase"/>
</dbReference>
<dbReference type="GO" id="GO:0006633">
    <property type="term" value="P:fatty acid biosynthetic process"/>
    <property type="evidence" value="ECO:0007669"/>
    <property type="project" value="InterPro"/>
</dbReference>
<dbReference type="Pfam" id="PF01575">
    <property type="entry name" value="MaoC_dehydratas"/>
    <property type="match status" value="1"/>
</dbReference>
<dbReference type="PANTHER" id="PTHR43841">
    <property type="entry name" value="3-HYDROXYACYL-THIOESTER DEHYDRATASE HTDX-RELATED"/>
    <property type="match status" value="1"/>
</dbReference>
<dbReference type="AlphaFoldDB" id="A0A4V5NXS1"/>
<dbReference type="GO" id="GO:0005835">
    <property type="term" value="C:fatty acid synthase complex"/>
    <property type="evidence" value="ECO:0007669"/>
    <property type="project" value="InterPro"/>
</dbReference>
<evidence type="ECO:0000313" key="2">
    <source>
        <dbReference type="EMBL" id="TKB49682.1"/>
    </source>
</evidence>
<evidence type="ECO:0000259" key="1">
    <source>
        <dbReference type="Pfam" id="PF01575"/>
    </source>
</evidence>
<organism evidence="2 3">
    <name type="scientific">Ferrimonas aestuarii</name>
    <dbReference type="NCBI Taxonomy" id="2569539"/>
    <lineage>
        <taxon>Bacteria</taxon>
        <taxon>Pseudomonadati</taxon>
        <taxon>Pseudomonadota</taxon>
        <taxon>Gammaproteobacteria</taxon>
        <taxon>Alteromonadales</taxon>
        <taxon>Ferrimonadaceae</taxon>
        <taxon>Ferrimonas</taxon>
    </lineage>
</organism>
<feature type="domain" description="MaoC-like" evidence="1">
    <location>
        <begin position="169"/>
        <end position="243"/>
    </location>
</feature>
<reference evidence="2 3" key="1">
    <citation type="submission" date="2019-04" db="EMBL/GenBank/DDBJ databases">
        <authorList>
            <person name="Hwang J.C."/>
        </authorList>
    </citation>
    <scope>NUCLEOTIDE SEQUENCE [LARGE SCALE GENOMIC DNA]</scope>
    <source>
        <strain evidence="2 3">IMCC35002</strain>
    </source>
</reference>
<dbReference type="PANTHER" id="PTHR43841:SF3">
    <property type="entry name" value="(3R)-HYDROXYACYL-ACP DEHYDRATASE SUBUNIT HADB"/>
    <property type="match status" value="1"/>
</dbReference>
<evidence type="ECO:0000313" key="3">
    <source>
        <dbReference type="Proteomes" id="UP000305675"/>
    </source>
</evidence>
<name>A0A4V5NXS1_9GAMM</name>
<protein>
    <recommendedName>
        <fullName evidence="1">MaoC-like domain-containing protein</fullName>
    </recommendedName>
</protein>
<sequence length="271" mass="30465">MLQYSAQQIPTTIPLLAKAILKRGETAELPEKSIHIKDFYFDKSKLASYNGFCGFAETSLPLSYLFVATQPVQLMLLTQPDVPVKPLGMIHLGVEFELHQPMSVETRYDFCLSVGEQQHTIKGLEFELIGEFRQGDDLVARYVSRCLLKVSGPRKRGRPAREPKIAYEWKPVTPLNLVENDARRYAKLSGDYNPIHLHRLTAKPFGFEAPIAHGMYMVAKMLASVNEPVTKAKFTFQRPVLMPCQTTIERDGEGLRLVNDANKALVSATVS</sequence>
<accession>A0A4V5NXS1</accession>
<dbReference type="Gene3D" id="3.10.129.10">
    <property type="entry name" value="Hotdog Thioesterase"/>
    <property type="match status" value="1"/>
</dbReference>
<dbReference type="EMBL" id="SWCJ01000025">
    <property type="protein sequence ID" value="TKB49682.1"/>
    <property type="molecule type" value="Genomic_DNA"/>
</dbReference>
<keyword evidence="3" id="KW-1185">Reference proteome</keyword>
<dbReference type="InterPro" id="IPR002539">
    <property type="entry name" value="MaoC-like_dom"/>
</dbReference>
<dbReference type="GO" id="GO:0004312">
    <property type="term" value="F:fatty acid synthase activity"/>
    <property type="evidence" value="ECO:0007669"/>
    <property type="project" value="InterPro"/>
</dbReference>
<comment type="caution">
    <text evidence="2">The sequence shown here is derived from an EMBL/GenBank/DDBJ whole genome shotgun (WGS) entry which is preliminary data.</text>
</comment>
<dbReference type="InterPro" id="IPR029069">
    <property type="entry name" value="HotDog_dom_sf"/>
</dbReference>
<dbReference type="SUPFAM" id="SSF54637">
    <property type="entry name" value="Thioesterase/thiol ester dehydrase-isomerase"/>
    <property type="match status" value="1"/>
</dbReference>
<dbReference type="PRINTS" id="PR01483">
    <property type="entry name" value="FASYNTHASE"/>
</dbReference>
<dbReference type="CDD" id="cd03441">
    <property type="entry name" value="R_hydratase_like"/>
    <property type="match status" value="1"/>
</dbReference>
<dbReference type="Proteomes" id="UP000305675">
    <property type="component" value="Unassembled WGS sequence"/>
</dbReference>
<dbReference type="OrthoDB" id="9774179at2"/>